<feature type="domain" description="Contractile injection system tube protein N-terminal" evidence="2">
    <location>
        <begin position="9"/>
        <end position="162"/>
    </location>
</feature>
<dbReference type="Proteomes" id="UP000315369">
    <property type="component" value="Unassembled WGS sequence"/>
</dbReference>
<dbReference type="Pfam" id="PF19266">
    <property type="entry name" value="CIS_tube"/>
    <property type="match status" value="1"/>
</dbReference>
<protein>
    <submittedName>
        <fullName evidence="3">Peptidoglycan-binding protein</fullName>
    </submittedName>
</protein>
<gene>
    <name evidence="3" type="ORF">FJV41_17260</name>
</gene>
<dbReference type="OrthoDB" id="9815939at2"/>
<evidence type="ECO:0000313" key="3">
    <source>
        <dbReference type="EMBL" id="TQF14743.1"/>
    </source>
</evidence>
<feature type="region of interest" description="Disordered" evidence="1">
    <location>
        <begin position="170"/>
        <end position="211"/>
    </location>
</feature>
<dbReference type="InterPro" id="IPR045361">
    <property type="entry name" value="CIS_tube_prot_N"/>
</dbReference>
<evidence type="ECO:0000256" key="1">
    <source>
        <dbReference type="SAM" id="MobiDB-lite"/>
    </source>
</evidence>
<reference evidence="3 4" key="1">
    <citation type="submission" date="2019-06" db="EMBL/GenBank/DDBJ databases">
        <authorList>
            <person name="Livingstone P."/>
            <person name="Whitworth D."/>
        </authorList>
    </citation>
    <scope>NUCLEOTIDE SEQUENCE [LARGE SCALE GENOMIC DNA]</scope>
    <source>
        <strain evidence="3 4">AM401</strain>
    </source>
</reference>
<evidence type="ECO:0000259" key="2">
    <source>
        <dbReference type="Pfam" id="PF19266"/>
    </source>
</evidence>
<dbReference type="RefSeq" id="WP_141643595.1">
    <property type="nucleotide sequence ID" value="NZ_VIFM01000060.1"/>
</dbReference>
<dbReference type="EMBL" id="VIFM01000060">
    <property type="protein sequence ID" value="TQF14743.1"/>
    <property type="molecule type" value="Genomic_DNA"/>
</dbReference>
<organism evidence="3 4">
    <name type="scientific">Myxococcus llanfairpwllgwyngyllgogerychwyrndrobwllllantysiliogogogochensis</name>
    <dbReference type="NCBI Taxonomy" id="2590453"/>
    <lineage>
        <taxon>Bacteria</taxon>
        <taxon>Pseudomonadati</taxon>
        <taxon>Myxococcota</taxon>
        <taxon>Myxococcia</taxon>
        <taxon>Myxococcales</taxon>
        <taxon>Cystobacterineae</taxon>
        <taxon>Myxococcaceae</taxon>
        <taxon>Myxococcus</taxon>
    </lineage>
</organism>
<name>A0A540X0L7_9BACT</name>
<comment type="caution">
    <text evidence="3">The sequence shown here is derived from an EMBL/GenBank/DDBJ whole genome shotgun (WGS) entry which is preliminary data.</text>
</comment>
<sequence>MSDDATPLAKAKLLQLDSNFEHPIDEQTTSTVVQFNPETLKVAYANQVQQPSGGGDQRGTPAQQFVGAGTTKLSVQLWFDVTGQPEGASDAVEDVRKLTAKVAFFITPKKEGDKFVPPAVRFLWGSFQFDGIMESMEESLELFSAEGLPLRASVSFSLSQQKITAFVFAPTQPPAGASPNPSGKGAGEAPMKSAPEGSTVQGLASNEGKGASWQGIASANGIENPRRLAPGQLIDLQAGVNIGVRR</sequence>
<proteinExistence type="predicted"/>
<evidence type="ECO:0000313" key="4">
    <source>
        <dbReference type="Proteomes" id="UP000315369"/>
    </source>
</evidence>
<dbReference type="AlphaFoldDB" id="A0A540X0L7"/>
<accession>A0A540X0L7</accession>
<keyword evidence="4" id="KW-1185">Reference proteome</keyword>